<evidence type="ECO:0008006" key="3">
    <source>
        <dbReference type="Google" id="ProtNLM"/>
    </source>
</evidence>
<dbReference type="Proteomes" id="UP000640786">
    <property type="component" value="Unassembled WGS sequence"/>
</dbReference>
<accession>A0ABR8R8G0</accession>
<evidence type="ECO:0000313" key="1">
    <source>
        <dbReference type="EMBL" id="MBD7944089.1"/>
    </source>
</evidence>
<sequence length="609" mass="71115">MQSKKIEEALSALKRNKVGLFLKGDQFIEGILLNVKNDYLICEITNNVYYISLHHILAFSKNAKDNFISSEAVPYLNSNYFTNTLIGMKYNWVKINSFSNQQLIGVLSKIYKDYIVLVNDENLIYVPHSSISSVFSKITEKQISLFNSKEHLYVEQSYIPLVNNSRAQEVIKIDKHNNKRDTEKQNLQEGTSVRPILGIGNLEENLEEAVNNTLMEQLTKIEILNSTDQEEGPTDFVLEENLEEVVDNTLTEQLTEIEILNSTDQEEGPTDFVLEENLEEAVNNTLMEQLTEIEILNSIHQEEGLTDFVLEENLEETVTLTEQLTKIEILERADQEEDPNDFNIEEKQEEATDIANIDHKIVKENTVRANEKEDSFVYKKVRMPKFNDSLQPNRQGVQPIRERFLRAANPDNIINESKTLNSVEPIMETNLEENITSKKSLPFRFIKAESQTIHSPETAEENDVLIPEVKENEREQDLNDFNNLFYFRRKRKKKIKLKMKKINFTNENLEHEIITVPETSIIKLNPKEERAILEKQYYSLMNHATNMYERLQNIESDAFEKYGQEESNQKVIYGKQTEDFMLERQYYALMEFSKKRYQQIIEERLGNRA</sequence>
<evidence type="ECO:0000313" key="2">
    <source>
        <dbReference type="Proteomes" id="UP000640786"/>
    </source>
</evidence>
<gene>
    <name evidence="1" type="ORF">H9650_08150</name>
</gene>
<protein>
    <recommendedName>
        <fullName evidence="3">DUF2642 domain-containing protein</fullName>
    </recommendedName>
</protein>
<proteinExistence type="predicted"/>
<keyword evidence="2" id="KW-1185">Reference proteome</keyword>
<dbReference type="RefSeq" id="WP_191696963.1">
    <property type="nucleotide sequence ID" value="NZ_JACSQO010000003.1"/>
</dbReference>
<organism evidence="1 2">
    <name type="scientific">Psychrobacillus faecigallinarum</name>
    <dbReference type="NCBI Taxonomy" id="2762235"/>
    <lineage>
        <taxon>Bacteria</taxon>
        <taxon>Bacillati</taxon>
        <taxon>Bacillota</taxon>
        <taxon>Bacilli</taxon>
        <taxon>Bacillales</taxon>
        <taxon>Bacillaceae</taxon>
        <taxon>Psychrobacillus</taxon>
    </lineage>
</organism>
<name>A0ABR8R8G0_9BACI</name>
<reference evidence="1 2" key="1">
    <citation type="submission" date="2020-08" db="EMBL/GenBank/DDBJ databases">
        <title>A Genomic Blueprint of the Chicken Gut Microbiome.</title>
        <authorList>
            <person name="Gilroy R."/>
            <person name="Ravi A."/>
            <person name="Getino M."/>
            <person name="Pursley I."/>
            <person name="Horton D.L."/>
            <person name="Alikhan N.-F."/>
            <person name="Baker D."/>
            <person name="Gharbi K."/>
            <person name="Hall N."/>
            <person name="Watson M."/>
            <person name="Adriaenssens E.M."/>
            <person name="Foster-Nyarko E."/>
            <person name="Jarju S."/>
            <person name="Secka A."/>
            <person name="Antonio M."/>
            <person name="Oren A."/>
            <person name="Chaudhuri R."/>
            <person name="La Ragione R.M."/>
            <person name="Hildebrand F."/>
            <person name="Pallen M.J."/>
        </authorList>
    </citation>
    <scope>NUCLEOTIDE SEQUENCE [LARGE SCALE GENOMIC DNA]</scope>
    <source>
        <strain evidence="1 2">Sa2BUA9</strain>
    </source>
</reference>
<comment type="caution">
    <text evidence="1">The sequence shown here is derived from an EMBL/GenBank/DDBJ whole genome shotgun (WGS) entry which is preliminary data.</text>
</comment>
<dbReference type="EMBL" id="JACSQO010000003">
    <property type="protein sequence ID" value="MBD7944089.1"/>
    <property type="molecule type" value="Genomic_DNA"/>
</dbReference>